<dbReference type="SUPFAM" id="SSF54373">
    <property type="entry name" value="FAD-linked reductases, C-terminal domain"/>
    <property type="match status" value="1"/>
</dbReference>
<keyword evidence="4 7" id="KW-0274">FAD</keyword>
<organism evidence="13 14">
    <name type="scientific">Pseudozyma flocculosa PF-1</name>
    <dbReference type="NCBI Taxonomy" id="1277687"/>
    <lineage>
        <taxon>Eukaryota</taxon>
        <taxon>Fungi</taxon>
        <taxon>Dikarya</taxon>
        <taxon>Basidiomycota</taxon>
        <taxon>Ustilaginomycotina</taxon>
        <taxon>Ustilaginomycetes</taxon>
        <taxon>Ustilaginales</taxon>
        <taxon>Ustilaginaceae</taxon>
        <taxon>Pseudozyma</taxon>
    </lineage>
</organism>
<evidence type="ECO:0000256" key="9">
    <source>
        <dbReference type="SAM" id="MobiDB-lite"/>
    </source>
</evidence>
<proteinExistence type="inferred from homology"/>
<feature type="active site" description="Proton donor" evidence="6">
    <location>
        <position position="597"/>
    </location>
</feature>
<dbReference type="PROSITE" id="PS00623">
    <property type="entry name" value="GMC_OXRED_1"/>
    <property type="match status" value="1"/>
</dbReference>
<feature type="domain" description="Glucose-methanol-choline oxidoreductase N-terminal" evidence="11">
    <location>
        <begin position="151"/>
        <end position="174"/>
    </location>
</feature>
<evidence type="ECO:0000256" key="3">
    <source>
        <dbReference type="ARBA" id="ARBA00022630"/>
    </source>
</evidence>
<name>A0A061HH31_9BASI</name>
<evidence type="ECO:0000259" key="12">
    <source>
        <dbReference type="PROSITE" id="PS00624"/>
    </source>
</evidence>
<feature type="compositionally biased region" description="Basic residues" evidence="9">
    <location>
        <begin position="29"/>
        <end position="43"/>
    </location>
</feature>
<dbReference type="SUPFAM" id="SSF51905">
    <property type="entry name" value="FAD/NAD(P)-binding domain"/>
    <property type="match status" value="1"/>
</dbReference>
<comment type="similarity">
    <text evidence="2 8">Belongs to the GMC oxidoreductase family.</text>
</comment>
<gene>
    <name evidence="13" type="ORF">PFL1_02613</name>
</gene>
<evidence type="ECO:0000256" key="6">
    <source>
        <dbReference type="PIRSR" id="PIRSR000137-1"/>
    </source>
</evidence>
<dbReference type="Pfam" id="PF00732">
    <property type="entry name" value="GMC_oxred_N"/>
    <property type="match status" value="1"/>
</dbReference>
<dbReference type="OrthoDB" id="269227at2759"/>
<feature type="signal peptide" evidence="10">
    <location>
        <begin position="1"/>
        <end position="18"/>
    </location>
</feature>
<dbReference type="eggNOG" id="KOG1238">
    <property type="taxonomic scope" value="Eukaryota"/>
</dbReference>
<dbReference type="PIRSF" id="PIRSF000137">
    <property type="entry name" value="Alcohol_oxidase"/>
    <property type="match status" value="1"/>
</dbReference>
<accession>A0A061HH31</accession>
<dbReference type="KEGG" id="pfp:PFL1_02613"/>
<dbReference type="InterPro" id="IPR012132">
    <property type="entry name" value="GMC_OxRdtase"/>
</dbReference>
<dbReference type="RefSeq" id="XP_007878320.1">
    <property type="nucleotide sequence ID" value="XM_007880129.1"/>
</dbReference>
<dbReference type="Proteomes" id="UP000053664">
    <property type="component" value="Unassembled WGS sequence"/>
</dbReference>
<dbReference type="Pfam" id="PF05199">
    <property type="entry name" value="GMC_oxred_C"/>
    <property type="match status" value="1"/>
</dbReference>
<dbReference type="InterPro" id="IPR027424">
    <property type="entry name" value="Glucose_Oxidase_domain_2"/>
</dbReference>
<feature type="region of interest" description="Disordered" evidence="9">
    <location>
        <begin position="24"/>
        <end position="43"/>
    </location>
</feature>
<evidence type="ECO:0000256" key="7">
    <source>
        <dbReference type="PIRSR" id="PIRSR000137-2"/>
    </source>
</evidence>
<evidence type="ECO:0000256" key="2">
    <source>
        <dbReference type="ARBA" id="ARBA00010790"/>
    </source>
</evidence>
<evidence type="ECO:0000256" key="10">
    <source>
        <dbReference type="SAM" id="SignalP"/>
    </source>
</evidence>
<dbReference type="InterPro" id="IPR007867">
    <property type="entry name" value="GMC_OxRtase_C"/>
</dbReference>
<evidence type="ECO:0000256" key="4">
    <source>
        <dbReference type="ARBA" id="ARBA00022827"/>
    </source>
</evidence>
<dbReference type="Gene3D" id="3.50.50.60">
    <property type="entry name" value="FAD/NAD(P)-binding domain"/>
    <property type="match status" value="1"/>
</dbReference>
<evidence type="ECO:0000313" key="14">
    <source>
        <dbReference type="Proteomes" id="UP000053664"/>
    </source>
</evidence>
<protein>
    <recommendedName>
        <fullName evidence="11 12">Glucose-methanol-choline oxidoreductase N-terminal domain-containing protein</fullName>
    </recommendedName>
</protein>
<dbReference type="InterPro" id="IPR000172">
    <property type="entry name" value="GMC_OxRdtase_N"/>
</dbReference>
<feature type="binding site" evidence="7">
    <location>
        <position position="153"/>
    </location>
    <ligand>
        <name>FAD</name>
        <dbReference type="ChEBI" id="CHEBI:57692"/>
    </ligand>
</feature>
<dbReference type="GeneID" id="19316732"/>
<evidence type="ECO:0000259" key="11">
    <source>
        <dbReference type="PROSITE" id="PS00623"/>
    </source>
</evidence>
<keyword evidence="5" id="KW-0560">Oxidoreductase</keyword>
<keyword evidence="10" id="KW-0732">Signal</keyword>
<keyword evidence="3 8" id="KW-0285">Flavoprotein</keyword>
<comment type="cofactor">
    <cofactor evidence="1 7">
        <name>FAD</name>
        <dbReference type="ChEBI" id="CHEBI:57692"/>
    </cofactor>
</comment>
<evidence type="ECO:0000313" key="13">
    <source>
        <dbReference type="EMBL" id="EPQ29941.1"/>
    </source>
</evidence>
<sequence>MKAFFALAVAALPLLANASLETRASNGGGHRRGYRPRHFGSHNVRRSAPGAAIATSWDQVGDQVFDYVIAGGGTAGLALAGRLSEDPDVTVAVIEAGASGYDHDEQLLTPSNAYFKSSVGTELDWQYSTVPQDKLVDANGTSGREAAWPRGKVLGGSSAINGLYYVSASKREHQVWGRLSGDLGSWGWHSIRDASQKSQRFSRNTVGPLDAYIEDESDFMGASGPVCVSYPGVSYQPVADWVPTLGALGIPAAQSPYGGENQGAFIAASTIDSATWQRSFSRNAYLDPIADRRKNIVVIPNQTVTRIVWSDDYEVDADVGRRALGLEFASSPDAPRATVTARREVILSAGAIGTPQILQLSGVGNPYLLEQHNITLIKDLPGVGENLQDHLASSVVYTPAEGMKLPAAAAGETSKQASFVDSSIAYLTLEKMYGTKEAAKFIERARRFSDDYIASAETTPEAVKRGWRKQYDLLLDDLLVRESKSGFTGSAKGAMEMLLGISMGSVQIETALQAPFSRGTVQIASADAFDKPLINPNYLQHRSDVELLRSGFQVARKIGSTAPMKDLVSAETAPGPGVESDEEWDRWVASVVGTEYHPSSTCSMLDEHDGGVVDSTLKVYGTENVRVVDASIIPLSLSSHLMSATYAIAEIAADLIKSCSVEPIEECDYEDDAEEEEEEEAVVVADKC</sequence>
<feature type="active site" description="Proton acceptor" evidence="6">
    <location>
        <position position="640"/>
    </location>
</feature>
<reference evidence="13 14" key="1">
    <citation type="journal article" date="2013" name="Plant Cell">
        <title>The transition from a phytopathogenic smut ancestor to an anamorphic biocontrol agent deciphered by comparative whole-genome analysis.</title>
        <authorList>
            <person name="Lefebvre F."/>
            <person name="Joly D.L."/>
            <person name="Labbe C."/>
            <person name="Teichmann B."/>
            <person name="Linning R."/>
            <person name="Belzile F."/>
            <person name="Bakkeren G."/>
            <person name="Belanger R.R."/>
        </authorList>
    </citation>
    <scope>NUCLEOTIDE SEQUENCE [LARGE SCALE GENOMIC DNA]</scope>
    <source>
        <strain evidence="13 14">PF-1</strain>
    </source>
</reference>
<dbReference type="InterPro" id="IPR036188">
    <property type="entry name" value="FAD/NAD-bd_sf"/>
</dbReference>
<dbReference type="GO" id="GO:0050660">
    <property type="term" value="F:flavin adenine dinucleotide binding"/>
    <property type="evidence" value="ECO:0007669"/>
    <property type="project" value="InterPro"/>
</dbReference>
<evidence type="ECO:0000256" key="1">
    <source>
        <dbReference type="ARBA" id="ARBA00001974"/>
    </source>
</evidence>
<dbReference type="EMBL" id="KE361629">
    <property type="protein sequence ID" value="EPQ29941.1"/>
    <property type="molecule type" value="Genomic_DNA"/>
</dbReference>
<feature type="binding site" evidence="7">
    <location>
        <position position="304"/>
    </location>
    <ligand>
        <name>FAD</name>
        <dbReference type="ChEBI" id="CHEBI:57692"/>
    </ligand>
</feature>
<dbReference type="Gene3D" id="4.10.450.10">
    <property type="entry name" value="Glucose Oxidase, domain 2"/>
    <property type="match status" value="1"/>
</dbReference>
<dbReference type="PANTHER" id="PTHR11552">
    <property type="entry name" value="GLUCOSE-METHANOL-CHOLINE GMC OXIDOREDUCTASE"/>
    <property type="match status" value="1"/>
</dbReference>
<feature type="domain" description="Glucose-methanol-choline oxidoreductase N-terminal" evidence="12">
    <location>
        <begin position="350"/>
        <end position="364"/>
    </location>
</feature>
<dbReference type="AlphaFoldDB" id="A0A061HH31"/>
<dbReference type="GO" id="GO:0016614">
    <property type="term" value="F:oxidoreductase activity, acting on CH-OH group of donors"/>
    <property type="evidence" value="ECO:0007669"/>
    <property type="project" value="InterPro"/>
</dbReference>
<dbReference type="PROSITE" id="PS00624">
    <property type="entry name" value="GMC_OXRED_2"/>
    <property type="match status" value="1"/>
</dbReference>
<dbReference type="HOGENOM" id="CLU_002865_6_0_1"/>
<dbReference type="Gene3D" id="3.30.560.10">
    <property type="entry name" value="Glucose Oxidase, domain 3"/>
    <property type="match status" value="1"/>
</dbReference>
<evidence type="ECO:0000256" key="5">
    <source>
        <dbReference type="ARBA" id="ARBA00023002"/>
    </source>
</evidence>
<evidence type="ECO:0000256" key="8">
    <source>
        <dbReference type="RuleBase" id="RU003968"/>
    </source>
</evidence>
<dbReference type="PANTHER" id="PTHR11552:SF218">
    <property type="entry name" value="GLUCOSE-METHANOL-CHOLINE OXIDOREDUCTASE N-TERMINAL DOMAIN-CONTAINING PROTEIN"/>
    <property type="match status" value="1"/>
</dbReference>
<feature type="chain" id="PRO_5001599950" description="Glucose-methanol-choline oxidoreductase N-terminal domain-containing protein" evidence="10">
    <location>
        <begin position="19"/>
        <end position="688"/>
    </location>
</feature>